<dbReference type="Pfam" id="PF10650">
    <property type="entry name" value="zf-C3H1"/>
    <property type="match status" value="1"/>
</dbReference>
<feature type="compositionally biased region" description="Low complexity" evidence="1">
    <location>
        <begin position="441"/>
        <end position="450"/>
    </location>
</feature>
<dbReference type="InterPro" id="IPR039278">
    <property type="entry name" value="Red1"/>
</dbReference>
<keyword evidence="4" id="KW-1185">Reference proteome</keyword>
<evidence type="ECO:0000313" key="3">
    <source>
        <dbReference type="EMBL" id="KAK6360448.1"/>
    </source>
</evidence>
<feature type="domain" description="Putative zinc-finger" evidence="2">
    <location>
        <begin position="759"/>
        <end position="779"/>
    </location>
</feature>
<feature type="compositionally biased region" description="Basic and acidic residues" evidence="1">
    <location>
        <begin position="401"/>
        <end position="410"/>
    </location>
</feature>
<feature type="compositionally biased region" description="Low complexity" evidence="1">
    <location>
        <begin position="646"/>
        <end position="656"/>
    </location>
</feature>
<feature type="compositionally biased region" description="Acidic residues" evidence="1">
    <location>
        <begin position="78"/>
        <end position="90"/>
    </location>
</feature>
<evidence type="ECO:0000256" key="1">
    <source>
        <dbReference type="SAM" id="MobiDB-lite"/>
    </source>
</evidence>
<dbReference type="GO" id="GO:0005634">
    <property type="term" value="C:nucleus"/>
    <property type="evidence" value="ECO:0007669"/>
    <property type="project" value="TreeGrafter"/>
</dbReference>
<gene>
    <name evidence="3" type="ORF">TWF730_006590</name>
</gene>
<dbReference type="Proteomes" id="UP001373714">
    <property type="component" value="Unassembled WGS sequence"/>
</dbReference>
<evidence type="ECO:0000313" key="4">
    <source>
        <dbReference type="Proteomes" id="UP001373714"/>
    </source>
</evidence>
<feature type="compositionally biased region" description="Acidic residues" evidence="1">
    <location>
        <begin position="593"/>
        <end position="618"/>
    </location>
</feature>
<name>A0AAV9VFW3_9PEZI</name>
<feature type="compositionally biased region" description="Pro residues" evidence="1">
    <location>
        <begin position="259"/>
        <end position="274"/>
    </location>
</feature>
<feature type="compositionally biased region" description="Polar residues" evidence="1">
    <location>
        <begin position="619"/>
        <end position="629"/>
    </location>
</feature>
<feature type="compositionally biased region" description="Polar residues" evidence="1">
    <location>
        <begin position="297"/>
        <end position="306"/>
    </location>
</feature>
<evidence type="ECO:0000259" key="2">
    <source>
        <dbReference type="Pfam" id="PF10650"/>
    </source>
</evidence>
<feature type="region of interest" description="Disordered" evidence="1">
    <location>
        <begin position="297"/>
        <end position="336"/>
    </location>
</feature>
<protein>
    <recommendedName>
        <fullName evidence="2">Putative zinc-finger domain-containing protein</fullName>
    </recommendedName>
</protein>
<feature type="region of interest" description="Disordered" evidence="1">
    <location>
        <begin position="374"/>
        <end position="410"/>
    </location>
</feature>
<feature type="region of interest" description="Disordered" evidence="1">
    <location>
        <begin position="571"/>
        <end position="686"/>
    </location>
</feature>
<reference evidence="3 4" key="1">
    <citation type="submission" date="2019-10" db="EMBL/GenBank/DDBJ databases">
        <authorList>
            <person name="Palmer J.M."/>
        </authorList>
    </citation>
    <scope>NUCLEOTIDE SEQUENCE [LARGE SCALE GENOMIC DNA]</scope>
    <source>
        <strain evidence="3 4">TWF730</strain>
    </source>
</reference>
<feature type="region of interest" description="Disordered" evidence="1">
    <location>
        <begin position="253"/>
        <end position="276"/>
    </location>
</feature>
<accession>A0AAV9VFW3</accession>
<proteinExistence type="predicted"/>
<organism evidence="3 4">
    <name type="scientific">Orbilia blumenaviensis</name>
    <dbReference type="NCBI Taxonomy" id="1796055"/>
    <lineage>
        <taxon>Eukaryota</taxon>
        <taxon>Fungi</taxon>
        <taxon>Dikarya</taxon>
        <taxon>Ascomycota</taxon>
        <taxon>Pezizomycotina</taxon>
        <taxon>Orbiliomycetes</taxon>
        <taxon>Orbiliales</taxon>
        <taxon>Orbiliaceae</taxon>
        <taxon>Orbilia</taxon>
    </lineage>
</organism>
<feature type="compositionally biased region" description="Low complexity" evidence="1">
    <location>
        <begin position="132"/>
        <end position="143"/>
    </location>
</feature>
<feature type="region of interest" description="Disordered" evidence="1">
    <location>
        <begin position="426"/>
        <end position="454"/>
    </location>
</feature>
<feature type="region of interest" description="Disordered" evidence="1">
    <location>
        <begin position="132"/>
        <end position="160"/>
    </location>
</feature>
<dbReference type="PANTHER" id="PTHR21563">
    <property type="entry name" value="ZINC FINGER C3H1 DOMAIN-CONTAINING PROTEIN"/>
    <property type="match status" value="1"/>
</dbReference>
<feature type="compositionally biased region" description="Polar residues" evidence="1">
    <location>
        <begin position="387"/>
        <end position="400"/>
    </location>
</feature>
<dbReference type="PANTHER" id="PTHR21563:SF3">
    <property type="entry name" value="ZINC FINGER C3H1 DOMAIN-CONTAINING PROTEIN"/>
    <property type="match status" value="1"/>
</dbReference>
<comment type="caution">
    <text evidence="3">The sequence shown here is derived from an EMBL/GenBank/DDBJ whole genome shotgun (WGS) entry which is preliminary data.</text>
</comment>
<feature type="region of interest" description="Disordered" evidence="1">
    <location>
        <begin position="1"/>
        <end position="96"/>
    </location>
</feature>
<dbReference type="InterPro" id="IPR019607">
    <property type="entry name" value="Putative_zinc-finger_domain"/>
</dbReference>
<dbReference type="AlphaFoldDB" id="A0AAV9VFW3"/>
<dbReference type="EMBL" id="JAVHNS010000003">
    <property type="protein sequence ID" value="KAK6360448.1"/>
    <property type="molecule type" value="Genomic_DNA"/>
</dbReference>
<sequence>MASTCPVVPSFAGIRAGPAAGKRAMPARRAMPKQRRQSSSAVPKTPITPITPKEEDISKPDLAIDVPRAATSVQRDDGPEEGEISDDEDDHYSPREATTPFQAHSTLPLGNNFQAALAATVHAPLITPFPINTTTTTNGNPNNQQSKRDQLGTNASRTAQEPDPALMALPELRKAAQAAVMYLACSAKMSFDQIATEGIDRRVLTNIFNSLKLPIPDSSKNVPTTVLQKNIVPEAPKELKAAIPTPIVPNPEISAAPSAPAPIPSSLPPKPPAPVSVGNNQTSVVSRFNQSIPNLNIAQASPNGVTSPPIPTPPLEAVQEVSPTSQPQTARGRKRPVAADFDIEIKPALANPKQPRFGNRQHLEASHLIFDVSDNEEDEKEQKSLRLATQSVGPSRPDSTNPEKNEKLGESLRLKELEIEKMREKIKAMSRKRKLAANSETGSGPSSKPSTPLPIVPSADLLTAKETSLEKVEEFLHKTLDQIHIGTAEPEAVEAAVELATTELMDAEAKVDGMDVNTVISTPLVVNSQGKAPVFPGDSEVKDNNAVMIDASDSLGDVSGRRSSDDISFATAPIGLDTGDDDEDALGSPMDLSDLDDTSSSDSDSNDSEGDPEAEGSDSNDTSEQVSSDDSADVEMQDTSGIESLASDSASSPAPVAEDEDGYDPEARKSTLGEVSLPPVTTELPQNQSPLIIGVSEPQQITPSINGQPKKSEPGFTPYQSQLSGFRSFRYHPGYNKLVSQGYKSLTYSHHIDSELPVCDFETRGGTCNDPQCRWQHFRQMALPEDKILLELAEPDVSQNSKEEYHGTLVQILDKVKDGSPGDFEKVAKEIVEYRRQMLGDPTRIIKDL</sequence>
<dbReference type="GO" id="GO:0000178">
    <property type="term" value="C:exosome (RNase complex)"/>
    <property type="evidence" value="ECO:0007669"/>
    <property type="project" value="TreeGrafter"/>
</dbReference>